<sequence>MLKYDFEASIGYWVIISSLAFRRALNEELAPHGITFRQSQVLGWLVLEGELSQGELASRMEVEPPTLAGLVDRMENAGWVTRCVCPDDRRKKIIRLQDQAGPVWEKIAECARRVRKVATRGLTDEQSDQLLSLLRVVHGNLTQSIRGMDPPTEPK</sequence>
<keyword evidence="2" id="KW-0238">DNA-binding</keyword>
<dbReference type="SMART" id="SM00347">
    <property type="entry name" value="HTH_MARR"/>
    <property type="match status" value="1"/>
</dbReference>
<gene>
    <name evidence="5" type="primary">slyA_2</name>
    <name evidence="5" type="ORF">Mal4_37100</name>
</gene>
<dbReference type="PRINTS" id="PR00598">
    <property type="entry name" value="HTHMARR"/>
</dbReference>
<evidence type="ECO:0000313" key="5">
    <source>
        <dbReference type="EMBL" id="QDU39368.1"/>
    </source>
</evidence>
<proteinExistence type="predicted"/>
<dbReference type="GO" id="GO:0003700">
    <property type="term" value="F:DNA-binding transcription factor activity"/>
    <property type="evidence" value="ECO:0007669"/>
    <property type="project" value="InterPro"/>
</dbReference>
<name>A0A517ZA62_9PLAN</name>
<dbReference type="KEGG" id="mri:Mal4_37100"/>
<dbReference type="GO" id="GO:0003677">
    <property type="term" value="F:DNA binding"/>
    <property type="evidence" value="ECO:0007669"/>
    <property type="project" value="UniProtKB-KW"/>
</dbReference>
<dbReference type="PROSITE" id="PS50995">
    <property type="entry name" value="HTH_MARR_2"/>
    <property type="match status" value="1"/>
</dbReference>
<dbReference type="InterPro" id="IPR000835">
    <property type="entry name" value="HTH_MarR-typ"/>
</dbReference>
<protein>
    <submittedName>
        <fullName evidence="5">Transcriptional regulator SlyA</fullName>
    </submittedName>
</protein>
<accession>A0A517ZA62</accession>
<dbReference type="PANTHER" id="PTHR33164">
    <property type="entry name" value="TRANSCRIPTIONAL REGULATOR, MARR FAMILY"/>
    <property type="match status" value="1"/>
</dbReference>
<dbReference type="InterPro" id="IPR036388">
    <property type="entry name" value="WH-like_DNA-bd_sf"/>
</dbReference>
<dbReference type="RefSeq" id="WP_197443575.1">
    <property type="nucleotide sequence ID" value="NZ_CP036275.1"/>
</dbReference>
<dbReference type="SUPFAM" id="SSF46785">
    <property type="entry name" value="Winged helix' DNA-binding domain"/>
    <property type="match status" value="1"/>
</dbReference>
<dbReference type="Gene3D" id="1.10.10.10">
    <property type="entry name" value="Winged helix-like DNA-binding domain superfamily/Winged helix DNA-binding domain"/>
    <property type="match status" value="1"/>
</dbReference>
<dbReference type="InterPro" id="IPR039422">
    <property type="entry name" value="MarR/SlyA-like"/>
</dbReference>
<reference evidence="5 6" key="1">
    <citation type="submission" date="2019-02" db="EMBL/GenBank/DDBJ databases">
        <title>Deep-cultivation of Planctomycetes and their phenomic and genomic characterization uncovers novel biology.</title>
        <authorList>
            <person name="Wiegand S."/>
            <person name="Jogler M."/>
            <person name="Boedeker C."/>
            <person name="Pinto D."/>
            <person name="Vollmers J."/>
            <person name="Rivas-Marin E."/>
            <person name="Kohn T."/>
            <person name="Peeters S.H."/>
            <person name="Heuer A."/>
            <person name="Rast P."/>
            <person name="Oberbeckmann S."/>
            <person name="Bunk B."/>
            <person name="Jeske O."/>
            <person name="Meyerdierks A."/>
            <person name="Storesund J.E."/>
            <person name="Kallscheuer N."/>
            <person name="Luecker S."/>
            <person name="Lage O.M."/>
            <person name="Pohl T."/>
            <person name="Merkel B.J."/>
            <person name="Hornburger P."/>
            <person name="Mueller R.-W."/>
            <person name="Bruemmer F."/>
            <person name="Labrenz M."/>
            <person name="Spormann A.M."/>
            <person name="Op den Camp H."/>
            <person name="Overmann J."/>
            <person name="Amann R."/>
            <person name="Jetten M.S.M."/>
            <person name="Mascher T."/>
            <person name="Medema M.H."/>
            <person name="Devos D.P."/>
            <person name="Kaster A.-K."/>
            <person name="Ovreas L."/>
            <person name="Rohde M."/>
            <person name="Galperin M.Y."/>
            <person name="Jogler C."/>
        </authorList>
    </citation>
    <scope>NUCLEOTIDE SEQUENCE [LARGE SCALE GENOMIC DNA]</scope>
    <source>
        <strain evidence="5 6">Mal4</strain>
    </source>
</reference>
<keyword evidence="6" id="KW-1185">Reference proteome</keyword>
<keyword evidence="1" id="KW-0805">Transcription regulation</keyword>
<dbReference type="EMBL" id="CP036275">
    <property type="protein sequence ID" value="QDU39368.1"/>
    <property type="molecule type" value="Genomic_DNA"/>
</dbReference>
<dbReference type="InterPro" id="IPR036390">
    <property type="entry name" value="WH_DNA-bd_sf"/>
</dbReference>
<evidence type="ECO:0000313" key="6">
    <source>
        <dbReference type="Proteomes" id="UP000320496"/>
    </source>
</evidence>
<evidence type="ECO:0000256" key="3">
    <source>
        <dbReference type="ARBA" id="ARBA00023163"/>
    </source>
</evidence>
<dbReference type="Pfam" id="PF12802">
    <property type="entry name" value="MarR_2"/>
    <property type="match status" value="1"/>
</dbReference>
<evidence type="ECO:0000259" key="4">
    <source>
        <dbReference type="PROSITE" id="PS50995"/>
    </source>
</evidence>
<dbReference type="GO" id="GO:0006950">
    <property type="term" value="P:response to stress"/>
    <property type="evidence" value="ECO:0007669"/>
    <property type="project" value="TreeGrafter"/>
</dbReference>
<dbReference type="PANTHER" id="PTHR33164:SF64">
    <property type="entry name" value="TRANSCRIPTIONAL REGULATOR SLYA"/>
    <property type="match status" value="1"/>
</dbReference>
<feature type="domain" description="HTH marR-type" evidence="4">
    <location>
        <begin position="1"/>
        <end position="139"/>
    </location>
</feature>
<dbReference type="Proteomes" id="UP000320496">
    <property type="component" value="Chromosome"/>
</dbReference>
<keyword evidence="3" id="KW-0804">Transcription</keyword>
<evidence type="ECO:0000256" key="1">
    <source>
        <dbReference type="ARBA" id="ARBA00023015"/>
    </source>
</evidence>
<evidence type="ECO:0000256" key="2">
    <source>
        <dbReference type="ARBA" id="ARBA00023125"/>
    </source>
</evidence>
<dbReference type="AlphaFoldDB" id="A0A517ZA62"/>
<organism evidence="5 6">
    <name type="scientific">Maioricimonas rarisocia</name>
    <dbReference type="NCBI Taxonomy" id="2528026"/>
    <lineage>
        <taxon>Bacteria</taxon>
        <taxon>Pseudomonadati</taxon>
        <taxon>Planctomycetota</taxon>
        <taxon>Planctomycetia</taxon>
        <taxon>Planctomycetales</taxon>
        <taxon>Planctomycetaceae</taxon>
        <taxon>Maioricimonas</taxon>
    </lineage>
</organism>